<accession>A0ABT5S208</accession>
<evidence type="ECO:0000256" key="1">
    <source>
        <dbReference type="SAM" id="SignalP"/>
    </source>
</evidence>
<evidence type="ECO:0000313" key="3">
    <source>
        <dbReference type="Proteomes" id="UP001148932"/>
    </source>
</evidence>
<sequence>MKTKLSLCGLACLLAACSNSPSGSELASSMTSELQKSCEYASVDSATITNTFFPNSDNKNIANVKFTATVKVKIEGKLAQDLQKFRTASALFSEYEKEMVELDRSYKEQIDAVDAVRKAAQDKYLAQEDERGYLIGDRQKHSAEMRELYSQKEALGKEWLSASNGVFDKYKNRATNLLYATSSGKVQTYAQPSKPEVPLACFGYRDTRKPLGILYRAVMDGKGSSDDYYAGVETSIEGERQMIKTDNGWRVAGNL</sequence>
<protein>
    <recommendedName>
        <fullName evidence="4">Lipoprotein</fullName>
    </recommendedName>
</protein>
<dbReference type="EMBL" id="JAPCKI010000017">
    <property type="protein sequence ID" value="MDD2179987.1"/>
    <property type="molecule type" value="Genomic_DNA"/>
</dbReference>
<gene>
    <name evidence="2" type="ORF">OIN59_21320</name>
</gene>
<dbReference type="RefSeq" id="WP_274113634.1">
    <property type="nucleotide sequence ID" value="NZ_JAPCKI010000017.1"/>
</dbReference>
<keyword evidence="1" id="KW-0732">Signal</keyword>
<keyword evidence="3" id="KW-1185">Reference proteome</keyword>
<feature type="chain" id="PRO_5046743508" description="Lipoprotein" evidence="1">
    <location>
        <begin position="28"/>
        <end position="255"/>
    </location>
</feature>
<dbReference type="PROSITE" id="PS51257">
    <property type="entry name" value="PROKAR_LIPOPROTEIN"/>
    <property type="match status" value="1"/>
</dbReference>
<reference evidence="2" key="1">
    <citation type="submission" date="2022-10" db="EMBL/GenBank/DDBJ databases">
        <title>Description of microaerobic benzene degrading bacteria.</title>
        <authorList>
            <person name="Bedics A."/>
            <person name="Tancsics A."/>
            <person name="Banerjee S."/>
        </authorList>
    </citation>
    <scope>NUCLEOTIDE SEQUENCE</scope>
    <source>
        <strain evidence="2">D2M1</strain>
    </source>
</reference>
<evidence type="ECO:0000313" key="2">
    <source>
        <dbReference type="EMBL" id="MDD2179987.1"/>
    </source>
</evidence>
<comment type="caution">
    <text evidence="2">The sequence shown here is derived from an EMBL/GenBank/DDBJ whole genome shotgun (WGS) entry which is preliminary data.</text>
</comment>
<dbReference type="Proteomes" id="UP001148932">
    <property type="component" value="Unassembled WGS sequence"/>
</dbReference>
<evidence type="ECO:0008006" key="4">
    <source>
        <dbReference type="Google" id="ProtNLM"/>
    </source>
</evidence>
<organism evidence="2 3">
    <name type="scientific">Acidovorax benzenivorans</name>
    <dbReference type="NCBI Taxonomy" id="2987520"/>
    <lineage>
        <taxon>Bacteria</taxon>
        <taxon>Pseudomonadati</taxon>
        <taxon>Pseudomonadota</taxon>
        <taxon>Betaproteobacteria</taxon>
        <taxon>Burkholderiales</taxon>
        <taxon>Comamonadaceae</taxon>
        <taxon>Acidovorax</taxon>
    </lineage>
</organism>
<name>A0ABT5S208_9BURK</name>
<proteinExistence type="predicted"/>
<feature type="signal peptide" evidence="1">
    <location>
        <begin position="1"/>
        <end position="27"/>
    </location>
</feature>